<proteinExistence type="predicted"/>
<accession>X1LS26</accession>
<feature type="non-terminal residue" evidence="1">
    <location>
        <position position="135"/>
    </location>
</feature>
<name>X1LS26_9ZZZZ</name>
<gene>
    <name evidence="1" type="ORF">S06H3_24190</name>
</gene>
<dbReference type="AlphaFoldDB" id="X1LS26"/>
<organism evidence="1">
    <name type="scientific">marine sediment metagenome</name>
    <dbReference type="NCBI Taxonomy" id="412755"/>
    <lineage>
        <taxon>unclassified sequences</taxon>
        <taxon>metagenomes</taxon>
        <taxon>ecological metagenomes</taxon>
    </lineage>
</organism>
<dbReference type="EMBL" id="BARV01013372">
    <property type="protein sequence ID" value="GAI21893.1"/>
    <property type="molecule type" value="Genomic_DNA"/>
</dbReference>
<comment type="caution">
    <text evidence="1">The sequence shown here is derived from an EMBL/GenBank/DDBJ whole genome shotgun (WGS) entry which is preliminary data.</text>
</comment>
<reference evidence="1" key="1">
    <citation type="journal article" date="2014" name="Front. Microbiol.">
        <title>High frequency of phylogenetically diverse reductive dehalogenase-homologous genes in deep subseafloor sedimentary metagenomes.</title>
        <authorList>
            <person name="Kawai M."/>
            <person name="Futagami T."/>
            <person name="Toyoda A."/>
            <person name="Takaki Y."/>
            <person name="Nishi S."/>
            <person name="Hori S."/>
            <person name="Arai W."/>
            <person name="Tsubouchi T."/>
            <person name="Morono Y."/>
            <person name="Uchiyama I."/>
            <person name="Ito T."/>
            <person name="Fujiyama A."/>
            <person name="Inagaki F."/>
            <person name="Takami H."/>
        </authorList>
    </citation>
    <scope>NUCLEOTIDE SEQUENCE</scope>
    <source>
        <strain evidence="1">Expedition CK06-06</strain>
    </source>
</reference>
<evidence type="ECO:0000313" key="1">
    <source>
        <dbReference type="EMBL" id="GAI21893.1"/>
    </source>
</evidence>
<protein>
    <submittedName>
        <fullName evidence="1">Uncharacterized protein</fullName>
    </submittedName>
</protein>
<sequence>MLAGAECGSAENTCSPETPVKTWEETTMSENGIIFTVFTKPWRMPLPELGKYVSELGFDGIEFPLRRRVLCARDRPRRDAHAGGQCGQDLQPLASHRILPLSWLSRLSAYCGRGSLQKVVADHISGDCETPIKKR</sequence>